<reference evidence="1" key="2">
    <citation type="submission" date="2020-09" db="EMBL/GenBank/DDBJ databases">
        <authorList>
            <person name="Sun Q."/>
            <person name="Zhou Y."/>
        </authorList>
    </citation>
    <scope>NUCLEOTIDE SEQUENCE</scope>
    <source>
        <strain evidence="1">CGMCC 1.12426</strain>
    </source>
</reference>
<gene>
    <name evidence="1" type="ORF">GCM10011316_33490</name>
</gene>
<dbReference type="AlphaFoldDB" id="A0A916TM99"/>
<evidence type="ECO:0008006" key="3">
    <source>
        <dbReference type="Google" id="ProtNLM"/>
    </source>
</evidence>
<protein>
    <recommendedName>
        <fullName evidence="3">HAD family hydrolase</fullName>
    </recommendedName>
</protein>
<organism evidence="1 2">
    <name type="scientific">Roseibium aquae</name>
    <dbReference type="NCBI Taxonomy" id="1323746"/>
    <lineage>
        <taxon>Bacteria</taxon>
        <taxon>Pseudomonadati</taxon>
        <taxon>Pseudomonadota</taxon>
        <taxon>Alphaproteobacteria</taxon>
        <taxon>Hyphomicrobiales</taxon>
        <taxon>Stappiaceae</taxon>
        <taxon>Roseibium</taxon>
    </lineage>
</organism>
<accession>A0A916TM99</accession>
<proteinExistence type="predicted"/>
<reference evidence="1" key="1">
    <citation type="journal article" date="2014" name="Int. J. Syst. Evol. Microbiol.">
        <title>Complete genome sequence of Corynebacterium casei LMG S-19264T (=DSM 44701T), isolated from a smear-ripened cheese.</title>
        <authorList>
            <consortium name="US DOE Joint Genome Institute (JGI-PGF)"/>
            <person name="Walter F."/>
            <person name="Albersmeier A."/>
            <person name="Kalinowski J."/>
            <person name="Ruckert C."/>
        </authorList>
    </citation>
    <scope>NUCLEOTIDE SEQUENCE</scope>
    <source>
        <strain evidence="1">CGMCC 1.12426</strain>
    </source>
</reference>
<dbReference type="SUPFAM" id="SSF56784">
    <property type="entry name" value="HAD-like"/>
    <property type="match status" value="1"/>
</dbReference>
<dbReference type="InterPro" id="IPR036412">
    <property type="entry name" value="HAD-like_sf"/>
</dbReference>
<keyword evidence="2" id="KW-1185">Reference proteome</keyword>
<comment type="caution">
    <text evidence="1">The sequence shown here is derived from an EMBL/GenBank/DDBJ whole genome shotgun (WGS) entry which is preliminary data.</text>
</comment>
<evidence type="ECO:0000313" key="2">
    <source>
        <dbReference type="Proteomes" id="UP000605148"/>
    </source>
</evidence>
<dbReference type="Proteomes" id="UP000605148">
    <property type="component" value="Unassembled WGS sequence"/>
</dbReference>
<evidence type="ECO:0000313" key="1">
    <source>
        <dbReference type="EMBL" id="GGB58712.1"/>
    </source>
</evidence>
<dbReference type="OrthoDB" id="7192139at2"/>
<dbReference type="RefSeq" id="WP_150496776.1">
    <property type="nucleotide sequence ID" value="NZ_BMFA01000011.1"/>
</dbReference>
<name>A0A916TM99_9HYPH</name>
<dbReference type="EMBL" id="BMFA01000011">
    <property type="protein sequence ID" value="GGB58712.1"/>
    <property type="molecule type" value="Genomic_DNA"/>
</dbReference>
<sequence length="220" mass="24498">MSEPGRASRSVLDQIERLPLSSRQLIICDVDEVVLHLIRHLEAYLHGEGLVFLRPEYRLTGNIARIDDPTPLSADHVKRHIQAFFDGHTHRQELVEGAEMALTGLAEHWDVIFLTNLPGPHNKQIRESLLASRGLPFPVVTNTGPKGGAVAALAARRQGPVVFIDDSPANHQSVRASLPSAVQIQFVADQRFREMVEPEPFIALLTGDWDETTAFIERIL</sequence>